<feature type="region of interest" description="Disordered" evidence="1">
    <location>
        <begin position="144"/>
        <end position="335"/>
    </location>
</feature>
<reference evidence="2" key="2">
    <citation type="submission" date="2023-05" db="EMBL/GenBank/DDBJ databases">
        <authorList>
            <consortium name="Lawrence Berkeley National Laboratory"/>
            <person name="Steindorff A."/>
            <person name="Hensen N."/>
            <person name="Bonometti L."/>
            <person name="Westerberg I."/>
            <person name="Brannstrom I.O."/>
            <person name="Guillou S."/>
            <person name="Cros-Aarteil S."/>
            <person name="Calhoun S."/>
            <person name="Haridas S."/>
            <person name="Kuo A."/>
            <person name="Mondo S."/>
            <person name="Pangilinan J."/>
            <person name="Riley R."/>
            <person name="Labutti K."/>
            <person name="Andreopoulos B."/>
            <person name="Lipzen A."/>
            <person name="Chen C."/>
            <person name="Yanf M."/>
            <person name="Daum C."/>
            <person name="Ng V."/>
            <person name="Clum A."/>
            <person name="Ohm R."/>
            <person name="Martin F."/>
            <person name="Silar P."/>
            <person name="Natvig D."/>
            <person name="Lalanne C."/>
            <person name="Gautier V."/>
            <person name="Ament-Velasquez S.L."/>
            <person name="Kruys A."/>
            <person name="Hutchinson M.I."/>
            <person name="Powell A.J."/>
            <person name="Barry K."/>
            <person name="Miller A.N."/>
            <person name="Grigoriev I.V."/>
            <person name="Debuchy R."/>
            <person name="Gladieux P."/>
            <person name="Thoren M.H."/>
            <person name="Johannesson H."/>
        </authorList>
    </citation>
    <scope>NUCLEOTIDE SEQUENCE</scope>
    <source>
        <strain evidence="2">CBS 892.96</strain>
    </source>
</reference>
<feature type="compositionally biased region" description="Low complexity" evidence="1">
    <location>
        <begin position="200"/>
        <end position="209"/>
    </location>
</feature>
<evidence type="ECO:0000313" key="2">
    <source>
        <dbReference type="EMBL" id="KAK4178439.1"/>
    </source>
</evidence>
<feature type="compositionally biased region" description="Low complexity" evidence="1">
    <location>
        <begin position="59"/>
        <end position="68"/>
    </location>
</feature>
<feature type="region of interest" description="Disordered" evidence="1">
    <location>
        <begin position="1"/>
        <end position="132"/>
    </location>
</feature>
<dbReference type="Proteomes" id="UP001302321">
    <property type="component" value="Unassembled WGS sequence"/>
</dbReference>
<dbReference type="EMBL" id="MU866138">
    <property type="protein sequence ID" value="KAK4178439.1"/>
    <property type="molecule type" value="Genomic_DNA"/>
</dbReference>
<feature type="compositionally biased region" description="Polar residues" evidence="1">
    <location>
        <begin position="270"/>
        <end position="284"/>
    </location>
</feature>
<accession>A0AAN6WAK4</accession>
<feature type="compositionally biased region" description="Polar residues" evidence="1">
    <location>
        <begin position="105"/>
        <end position="114"/>
    </location>
</feature>
<feature type="compositionally biased region" description="Pro residues" evidence="1">
    <location>
        <begin position="306"/>
        <end position="319"/>
    </location>
</feature>
<reference evidence="2" key="1">
    <citation type="journal article" date="2023" name="Mol. Phylogenet. Evol.">
        <title>Genome-scale phylogeny and comparative genomics of the fungal order Sordariales.</title>
        <authorList>
            <person name="Hensen N."/>
            <person name="Bonometti L."/>
            <person name="Westerberg I."/>
            <person name="Brannstrom I.O."/>
            <person name="Guillou S."/>
            <person name="Cros-Aarteil S."/>
            <person name="Calhoun S."/>
            <person name="Haridas S."/>
            <person name="Kuo A."/>
            <person name="Mondo S."/>
            <person name="Pangilinan J."/>
            <person name="Riley R."/>
            <person name="LaButti K."/>
            <person name="Andreopoulos B."/>
            <person name="Lipzen A."/>
            <person name="Chen C."/>
            <person name="Yan M."/>
            <person name="Daum C."/>
            <person name="Ng V."/>
            <person name="Clum A."/>
            <person name="Steindorff A."/>
            <person name="Ohm R.A."/>
            <person name="Martin F."/>
            <person name="Silar P."/>
            <person name="Natvig D.O."/>
            <person name="Lalanne C."/>
            <person name="Gautier V."/>
            <person name="Ament-Velasquez S.L."/>
            <person name="Kruys A."/>
            <person name="Hutchinson M.I."/>
            <person name="Powell A.J."/>
            <person name="Barry K."/>
            <person name="Miller A.N."/>
            <person name="Grigoriev I.V."/>
            <person name="Debuchy R."/>
            <person name="Gladieux P."/>
            <person name="Hiltunen Thoren M."/>
            <person name="Johannesson H."/>
        </authorList>
    </citation>
    <scope>NUCLEOTIDE SEQUENCE</scope>
    <source>
        <strain evidence="2">CBS 892.96</strain>
    </source>
</reference>
<evidence type="ECO:0000313" key="3">
    <source>
        <dbReference type="Proteomes" id="UP001302321"/>
    </source>
</evidence>
<gene>
    <name evidence="2" type="ORF">QBC36DRAFT_182644</name>
</gene>
<feature type="compositionally biased region" description="Basic and acidic residues" evidence="1">
    <location>
        <begin position="385"/>
        <end position="414"/>
    </location>
</feature>
<feature type="compositionally biased region" description="Pro residues" evidence="1">
    <location>
        <begin position="254"/>
        <end position="263"/>
    </location>
</feature>
<feature type="region of interest" description="Disordered" evidence="1">
    <location>
        <begin position="385"/>
        <end position="430"/>
    </location>
</feature>
<protein>
    <submittedName>
        <fullName evidence="2">Uncharacterized protein</fullName>
    </submittedName>
</protein>
<comment type="caution">
    <text evidence="2">The sequence shown here is derived from an EMBL/GenBank/DDBJ whole genome shotgun (WGS) entry which is preliminary data.</text>
</comment>
<proteinExistence type="predicted"/>
<feature type="compositionally biased region" description="Gly residues" evidence="1">
    <location>
        <begin position="10"/>
        <end position="21"/>
    </location>
</feature>
<feature type="compositionally biased region" description="Basic and acidic residues" evidence="1">
    <location>
        <begin position="22"/>
        <end position="31"/>
    </location>
</feature>
<feature type="compositionally biased region" description="Pro residues" evidence="1">
    <location>
        <begin position="77"/>
        <end position="87"/>
    </location>
</feature>
<feature type="compositionally biased region" description="Basic and acidic residues" evidence="1">
    <location>
        <begin position="45"/>
        <end position="58"/>
    </location>
</feature>
<feature type="compositionally biased region" description="Polar residues" evidence="1">
    <location>
        <begin position="160"/>
        <end position="175"/>
    </location>
</feature>
<organism evidence="2 3">
    <name type="scientific">Triangularia setosa</name>
    <dbReference type="NCBI Taxonomy" id="2587417"/>
    <lineage>
        <taxon>Eukaryota</taxon>
        <taxon>Fungi</taxon>
        <taxon>Dikarya</taxon>
        <taxon>Ascomycota</taxon>
        <taxon>Pezizomycotina</taxon>
        <taxon>Sordariomycetes</taxon>
        <taxon>Sordariomycetidae</taxon>
        <taxon>Sordariales</taxon>
        <taxon>Podosporaceae</taxon>
        <taxon>Triangularia</taxon>
    </lineage>
</organism>
<feature type="compositionally biased region" description="Basic and acidic residues" evidence="1">
    <location>
        <begin position="421"/>
        <end position="430"/>
    </location>
</feature>
<dbReference type="AlphaFoldDB" id="A0AAN6WAK4"/>
<name>A0AAN6WAK4_9PEZI</name>
<feature type="compositionally biased region" description="Low complexity" evidence="1">
    <location>
        <begin position="88"/>
        <end position="104"/>
    </location>
</feature>
<evidence type="ECO:0000256" key="1">
    <source>
        <dbReference type="SAM" id="MobiDB-lite"/>
    </source>
</evidence>
<sequence>MDGWPRTGGSNQGQGSGGNHEGGPDVRRSSDELDTPDAELLALMRDSERYLRLTEPRNDNNNNNNNENRSTGTESRSPPPLPSPAGPTPASTAAPTPAGTPPTLKQGQRRSLGTVSLFPRVRPSPPVPPGRLLTQEELYAYWKTAPRPVTDPLSPPTAPPNDNNVPKSPNPTTSPGLGGISAPMTLSFRPTPEKSATVEQQQGQQPKQKVSTPPSHKRNKSHGDHINSAVHTRLPASPSPRPRPKSEWVSIPTPTRPPFPLPTEAPVKSPGSTISTNKTPTRVINPSFRRLVGKISPSSGAENSPVPGPSPSTSRPPPATIDAGELGSDSGDGILFKDAKTGLVVAWQSWKEDAQDADVQETKEIAGGVEKSLSGIKETLRRIRMENAEVGEGRGGEEDGKGKGKEICKGKAEEKDDGDDKDEKRDEGGS</sequence>
<keyword evidence="3" id="KW-1185">Reference proteome</keyword>